<dbReference type="Proteomes" id="UP000004995">
    <property type="component" value="Unassembled WGS sequence"/>
</dbReference>
<feature type="compositionally biased region" description="Basic residues" evidence="2">
    <location>
        <begin position="144"/>
        <end position="154"/>
    </location>
</feature>
<dbReference type="InterPro" id="IPR013083">
    <property type="entry name" value="Znf_RING/FYVE/PHD"/>
</dbReference>
<evidence type="ECO:0000256" key="2">
    <source>
        <dbReference type="SAM" id="MobiDB-lite"/>
    </source>
</evidence>
<evidence type="ECO:0000313" key="5">
    <source>
        <dbReference type="Proteomes" id="UP000004995"/>
    </source>
</evidence>
<protein>
    <recommendedName>
        <fullName evidence="3">RING-type domain-containing protein</fullName>
    </recommendedName>
</protein>
<proteinExistence type="predicted"/>
<dbReference type="AlphaFoldDB" id="K3Y7M2"/>
<dbReference type="SUPFAM" id="SSF57850">
    <property type="entry name" value="RING/U-box"/>
    <property type="match status" value="1"/>
</dbReference>
<dbReference type="EMBL" id="AGNK02004478">
    <property type="status" value="NOT_ANNOTATED_CDS"/>
    <property type="molecule type" value="Genomic_DNA"/>
</dbReference>
<dbReference type="PROSITE" id="PS50089">
    <property type="entry name" value="ZF_RING_2"/>
    <property type="match status" value="1"/>
</dbReference>
<feature type="compositionally biased region" description="Polar residues" evidence="2">
    <location>
        <begin position="1"/>
        <end position="10"/>
    </location>
</feature>
<keyword evidence="5" id="KW-1185">Reference proteome</keyword>
<dbReference type="OMA" id="PAPRCHM"/>
<dbReference type="PANTHER" id="PTHR47035:SF6">
    <property type="entry name" value="OS04G0571800 PROTEIN"/>
    <property type="match status" value="1"/>
</dbReference>
<organism evidence="4 5">
    <name type="scientific">Setaria italica</name>
    <name type="common">Foxtail millet</name>
    <name type="synonym">Panicum italicum</name>
    <dbReference type="NCBI Taxonomy" id="4555"/>
    <lineage>
        <taxon>Eukaryota</taxon>
        <taxon>Viridiplantae</taxon>
        <taxon>Streptophyta</taxon>
        <taxon>Embryophyta</taxon>
        <taxon>Tracheophyta</taxon>
        <taxon>Spermatophyta</taxon>
        <taxon>Magnoliopsida</taxon>
        <taxon>Liliopsida</taxon>
        <taxon>Poales</taxon>
        <taxon>Poaceae</taxon>
        <taxon>PACMAD clade</taxon>
        <taxon>Panicoideae</taxon>
        <taxon>Panicodae</taxon>
        <taxon>Paniceae</taxon>
        <taxon>Cenchrinae</taxon>
        <taxon>Setaria</taxon>
    </lineage>
</organism>
<dbReference type="Pfam" id="PF13639">
    <property type="entry name" value="zf-RING_2"/>
    <property type="match status" value="1"/>
</dbReference>
<evidence type="ECO:0000256" key="1">
    <source>
        <dbReference type="PROSITE-ProRule" id="PRU00175"/>
    </source>
</evidence>
<feature type="region of interest" description="Disordered" evidence="2">
    <location>
        <begin position="1"/>
        <end position="30"/>
    </location>
</feature>
<dbReference type="CDD" id="cd16461">
    <property type="entry name" value="RING-H2_EL5-like"/>
    <property type="match status" value="1"/>
</dbReference>
<dbReference type="eggNOG" id="KOG0800">
    <property type="taxonomic scope" value="Eukaryota"/>
</dbReference>
<dbReference type="PANTHER" id="PTHR47035">
    <property type="entry name" value="OS11G0150450 PROTEIN"/>
    <property type="match status" value="1"/>
</dbReference>
<feature type="compositionally biased region" description="Low complexity" evidence="2">
    <location>
        <begin position="155"/>
        <end position="172"/>
    </location>
</feature>
<dbReference type="InParanoid" id="K3Y7M2"/>
<evidence type="ECO:0000313" key="4">
    <source>
        <dbReference type="EnsemblPlants" id="KQK98521"/>
    </source>
</evidence>
<name>K3Y7M2_SETIT</name>
<accession>K3Y7M2</accession>
<reference evidence="4" key="2">
    <citation type="submission" date="2018-08" db="UniProtKB">
        <authorList>
            <consortium name="EnsemblPlants"/>
        </authorList>
    </citation>
    <scope>IDENTIFICATION</scope>
    <source>
        <strain evidence="4">Yugu1</strain>
    </source>
</reference>
<dbReference type="GO" id="GO:0008270">
    <property type="term" value="F:zinc ion binding"/>
    <property type="evidence" value="ECO:0007669"/>
    <property type="project" value="UniProtKB-KW"/>
</dbReference>
<dbReference type="FunFam" id="3.30.40.10:FF:000971">
    <property type="entry name" value="Putative RING zinc finger domain superfamily protein"/>
    <property type="match status" value="1"/>
</dbReference>
<keyword evidence="1" id="KW-0479">Metal-binding</keyword>
<feature type="domain" description="RING-type" evidence="3">
    <location>
        <begin position="313"/>
        <end position="355"/>
    </location>
</feature>
<dbReference type="InterPro" id="IPR001841">
    <property type="entry name" value="Znf_RING"/>
</dbReference>
<reference evidence="5" key="1">
    <citation type="journal article" date="2012" name="Nat. Biotechnol.">
        <title>Reference genome sequence of the model plant Setaria.</title>
        <authorList>
            <person name="Bennetzen J.L."/>
            <person name="Schmutz J."/>
            <person name="Wang H."/>
            <person name="Percifield R."/>
            <person name="Hawkins J."/>
            <person name="Pontaroli A.C."/>
            <person name="Estep M."/>
            <person name="Feng L."/>
            <person name="Vaughn J.N."/>
            <person name="Grimwood J."/>
            <person name="Jenkins J."/>
            <person name="Barry K."/>
            <person name="Lindquist E."/>
            <person name="Hellsten U."/>
            <person name="Deshpande S."/>
            <person name="Wang X."/>
            <person name="Wu X."/>
            <person name="Mitros T."/>
            <person name="Triplett J."/>
            <person name="Yang X."/>
            <person name="Ye C.Y."/>
            <person name="Mauro-Herrera M."/>
            <person name="Wang L."/>
            <person name="Li P."/>
            <person name="Sharma M."/>
            <person name="Sharma R."/>
            <person name="Ronald P.C."/>
            <person name="Panaud O."/>
            <person name="Kellogg E.A."/>
            <person name="Brutnell T.P."/>
            <person name="Doust A.N."/>
            <person name="Tuskan G.A."/>
            <person name="Rokhsar D."/>
            <person name="Devos K.M."/>
        </authorList>
    </citation>
    <scope>NUCLEOTIDE SEQUENCE [LARGE SCALE GENOMIC DNA]</scope>
    <source>
        <strain evidence="5">cv. Yugu1</strain>
    </source>
</reference>
<dbReference type="EnsemblPlants" id="KQK98521">
    <property type="protein sequence ID" value="KQK98521"/>
    <property type="gene ID" value="SETIT_010213mg"/>
</dbReference>
<keyword evidence="1" id="KW-0862">Zinc</keyword>
<dbReference type="InterPro" id="IPR053070">
    <property type="entry name" value="RING-type_E3_ubiquitin-ligase"/>
</dbReference>
<keyword evidence="1" id="KW-0863">Zinc-finger</keyword>
<evidence type="ECO:0000259" key="3">
    <source>
        <dbReference type="PROSITE" id="PS50089"/>
    </source>
</evidence>
<dbReference type="SMART" id="SM00184">
    <property type="entry name" value="RING"/>
    <property type="match status" value="1"/>
</dbReference>
<feature type="region of interest" description="Disordered" evidence="2">
    <location>
        <begin position="74"/>
        <end position="172"/>
    </location>
</feature>
<sequence>MAEGALTNSSDGKDVGPRRRQHSTLSSSGFLPPPFQLVVASIPPLPAPRCHMRADVPPQFPCALFFHSYLRGGKPSPSRQIRKAEHQASTATAAGPTLLRLRPPGRVAVHNSRRPFQPPSATAPLPPAPRRRPPPHRSPLPSRRPNRTLRRQRPSRASPRAPTKWAPPAATSQLSSLSAAAAAACSSGRPAPAPVGGWLVVSVWGRGAGKEGRWGETRVAATAAAAMFGTGLNLVSAALGFGMTAAFVAFACARFVCCRVRGDDSGAPPSLNFDADLDDPVEHRTGLEPLVIAAIPTMKYNFEAFQSKDDAQCSICLGEYKEKEILRIIPTCRHNFHLACLDLWLEKQTTCPICRVSLKELQAAMSSACSIQQLPTVPENSANPTPQCFLPVLQDQRGQSNGQERNESVEVVIEIRQ</sequence>
<dbReference type="HOGENOM" id="CLU_659557_0_0_1"/>
<dbReference type="Gene3D" id="3.30.40.10">
    <property type="entry name" value="Zinc/RING finger domain, C3HC4 (zinc finger)"/>
    <property type="match status" value="1"/>
</dbReference>
<dbReference type="Gramene" id="KQK98521">
    <property type="protein sequence ID" value="KQK98521"/>
    <property type="gene ID" value="SETIT_010213mg"/>
</dbReference>